<accession>A0A0F9IIP5</accession>
<gene>
    <name evidence="1" type="ORF">LCGC14_1653710</name>
</gene>
<feature type="non-terminal residue" evidence="1">
    <location>
        <position position="134"/>
    </location>
</feature>
<name>A0A0F9IIP5_9ZZZZ</name>
<proteinExistence type="predicted"/>
<organism evidence="1">
    <name type="scientific">marine sediment metagenome</name>
    <dbReference type="NCBI Taxonomy" id="412755"/>
    <lineage>
        <taxon>unclassified sequences</taxon>
        <taxon>metagenomes</taxon>
        <taxon>ecological metagenomes</taxon>
    </lineage>
</organism>
<reference evidence="1" key="1">
    <citation type="journal article" date="2015" name="Nature">
        <title>Complex archaea that bridge the gap between prokaryotes and eukaryotes.</title>
        <authorList>
            <person name="Spang A."/>
            <person name="Saw J.H."/>
            <person name="Jorgensen S.L."/>
            <person name="Zaremba-Niedzwiedzka K."/>
            <person name="Martijn J."/>
            <person name="Lind A.E."/>
            <person name="van Eijk R."/>
            <person name="Schleper C."/>
            <person name="Guy L."/>
            <person name="Ettema T.J."/>
        </authorList>
    </citation>
    <scope>NUCLEOTIDE SEQUENCE</scope>
</reference>
<sequence length="134" mass="15716">MKKYIIEMDPSQIKNFNLDYQQIFEEVDYIEDKKLLKLDFKNNRKILVLDIHLKPNKVLSKSYADGNFKILEVLQSKRVIHTCLVSLNFSQTPFSGNKLNQKTLSLFDDIIFDLPFFGNKSKITFSLISENIHL</sequence>
<evidence type="ECO:0000313" key="1">
    <source>
        <dbReference type="EMBL" id="KKM19624.1"/>
    </source>
</evidence>
<dbReference type="EMBL" id="LAZR01013944">
    <property type="protein sequence ID" value="KKM19624.1"/>
    <property type="molecule type" value="Genomic_DNA"/>
</dbReference>
<protein>
    <submittedName>
        <fullName evidence="1">Uncharacterized protein</fullName>
    </submittedName>
</protein>
<dbReference type="AlphaFoldDB" id="A0A0F9IIP5"/>
<comment type="caution">
    <text evidence="1">The sequence shown here is derived from an EMBL/GenBank/DDBJ whole genome shotgun (WGS) entry which is preliminary data.</text>
</comment>